<evidence type="ECO:0000313" key="2">
    <source>
        <dbReference type="Proteomes" id="UP001055439"/>
    </source>
</evidence>
<dbReference type="Proteomes" id="UP001055439">
    <property type="component" value="Chromosome 4"/>
</dbReference>
<name>A0A9E7FHU0_9LILI</name>
<keyword evidence="2" id="KW-1185">Reference proteome</keyword>
<proteinExistence type="predicted"/>
<sequence>MPTAPRVEAVAAPRVNMVAAEGRGCTPCEVDGCPHTQWWCLPAEGAACRRVVAADGRGQQRLPPWAEGNSRAHAAVASEHRSFGFLYFEAPTTVPVGVSLAEN</sequence>
<protein>
    <submittedName>
        <fullName evidence="1">Uncharacterized protein</fullName>
    </submittedName>
</protein>
<gene>
    <name evidence="1" type="ORF">MUK42_36293</name>
</gene>
<accession>A0A9E7FHU0</accession>
<organism evidence="1 2">
    <name type="scientific">Musa troglodytarum</name>
    <name type="common">fe'i banana</name>
    <dbReference type="NCBI Taxonomy" id="320322"/>
    <lineage>
        <taxon>Eukaryota</taxon>
        <taxon>Viridiplantae</taxon>
        <taxon>Streptophyta</taxon>
        <taxon>Embryophyta</taxon>
        <taxon>Tracheophyta</taxon>
        <taxon>Spermatophyta</taxon>
        <taxon>Magnoliopsida</taxon>
        <taxon>Liliopsida</taxon>
        <taxon>Zingiberales</taxon>
        <taxon>Musaceae</taxon>
        <taxon>Musa</taxon>
    </lineage>
</organism>
<dbReference type="AlphaFoldDB" id="A0A9E7FHU0"/>
<evidence type="ECO:0000313" key="1">
    <source>
        <dbReference type="EMBL" id="URD94491.1"/>
    </source>
</evidence>
<dbReference type="EMBL" id="CP097506">
    <property type="protein sequence ID" value="URD94491.1"/>
    <property type="molecule type" value="Genomic_DNA"/>
</dbReference>
<reference evidence="1" key="1">
    <citation type="submission" date="2022-05" db="EMBL/GenBank/DDBJ databases">
        <title>The Musa troglodytarum L. genome provides insights into the mechanism of non-climacteric behaviour and enrichment of carotenoids.</title>
        <authorList>
            <person name="Wang J."/>
        </authorList>
    </citation>
    <scope>NUCLEOTIDE SEQUENCE</scope>
    <source>
        <tissue evidence="1">Leaf</tissue>
    </source>
</reference>